<evidence type="ECO:0000313" key="1">
    <source>
        <dbReference type="EMBL" id="EPD28534.1"/>
    </source>
</evidence>
<dbReference type="EMBL" id="AGWM01000002">
    <property type="protein sequence ID" value="EPD28534.1"/>
    <property type="molecule type" value="Genomic_DNA"/>
</dbReference>
<dbReference type="AlphaFoldDB" id="S2WKX6"/>
<dbReference type="Proteomes" id="UP000014393">
    <property type="component" value="Unassembled WGS sequence"/>
</dbReference>
<dbReference type="HOGENOM" id="CLU_2044693_0_0_11"/>
<keyword evidence="2" id="KW-1185">Reference proteome</keyword>
<comment type="caution">
    <text evidence="1">The sequence shown here is derived from an EMBL/GenBank/DDBJ whole genome shotgun (WGS) entry which is preliminary data.</text>
</comment>
<dbReference type="PATRIC" id="fig|883067.3.peg.60"/>
<sequence>MCFPRCTSFVVHAKYTSEKTPLPRRRLGPIRLGRPALRACVSGVVVLENIGPDRVVLHDRKSGVGCSSSTTLCVGKGVGPVVEWSITRPTVAPLPGAAAKELVRGPRRGGYFKRLLEVLR</sequence>
<proteinExistence type="predicted"/>
<name>S2WKX6_9ACTO</name>
<organism evidence="1 2">
    <name type="scientific">Actinotignum schaalii FB123-CNA-2</name>
    <dbReference type="NCBI Taxonomy" id="883067"/>
    <lineage>
        <taxon>Bacteria</taxon>
        <taxon>Bacillati</taxon>
        <taxon>Actinomycetota</taxon>
        <taxon>Actinomycetes</taxon>
        <taxon>Actinomycetales</taxon>
        <taxon>Actinomycetaceae</taxon>
        <taxon>Actinotignum</taxon>
    </lineage>
</organism>
<evidence type="ECO:0000313" key="2">
    <source>
        <dbReference type="Proteomes" id="UP000014393"/>
    </source>
</evidence>
<protein>
    <submittedName>
        <fullName evidence="1">Uncharacterized protein</fullName>
    </submittedName>
</protein>
<gene>
    <name evidence="1" type="ORF">HMPREF9237_00060</name>
</gene>
<accession>S2WKX6</accession>
<reference evidence="1 2" key="1">
    <citation type="submission" date="2013-05" db="EMBL/GenBank/DDBJ databases">
        <title>The Genome Sequence of Actinobaculum schaalii FB123-CNA2.</title>
        <authorList>
            <consortium name="The Broad Institute Genomics Platform"/>
            <person name="Earl A."/>
            <person name="Ward D."/>
            <person name="Feldgarden M."/>
            <person name="Gevers D."/>
            <person name="Saerens B."/>
            <person name="Vaneechoutte M."/>
            <person name="Walker B."/>
            <person name="Young S."/>
            <person name="Zeng Q."/>
            <person name="Gargeya S."/>
            <person name="Fitzgerald M."/>
            <person name="Haas B."/>
            <person name="Abouelleil A."/>
            <person name="Allen A.W."/>
            <person name="Alvarado L."/>
            <person name="Arachchi H.M."/>
            <person name="Berlin A.M."/>
            <person name="Chapman S.B."/>
            <person name="Gainer-Dewar J."/>
            <person name="Goldberg J."/>
            <person name="Griggs A."/>
            <person name="Gujja S."/>
            <person name="Hansen M."/>
            <person name="Howarth C."/>
            <person name="Imamovic A."/>
            <person name="Ireland A."/>
            <person name="Larimer J."/>
            <person name="McCowan C."/>
            <person name="Murphy C."/>
            <person name="Pearson M."/>
            <person name="Poon T.W."/>
            <person name="Priest M."/>
            <person name="Roberts A."/>
            <person name="Saif S."/>
            <person name="Shea T."/>
            <person name="Sisk P."/>
            <person name="Sykes S."/>
            <person name="Wortman J."/>
            <person name="Nusbaum C."/>
            <person name="Birren B."/>
        </authorList>
    </citation>
    <scope>NUCLEOTIDE SEQUENCE [LARGE SCALE GENOMIC DNA]</scope>
    <source>
        <strain evidence="1 2">FB123-CNA-2</strain>
    </source>
</reference>